<evidence type="ECO:0000313" key="2">
    <source>
        <dbReference type="EMBL" id="EOT68978.1"/>
    </source>
</evidence>
<dbReference type="Proteomes" id="UP000014148">
    <property type="component" value="Unassembled WGS sequence"/>
</dbReference>
<proteinExistence type="predicted"/>
<sequence length="155" mass="18050">MNEIVEGVTYKEYLLTLIRIITFLDCLGENHKKNTTMERIVCYDFFLKYPEFLDSKKSEDFDTKFSYFHWKPNYKLYDSVLADAQARCLIKLKPESSNYISTELGTEFISGMSNSYIENLTESSKYIEKNICKLSNKAINEKISVLLTTSRGVEL</sequence>
<name>R2RX59_9ENTE</name>
<dbReference type="RefSeq" id="WP_010739396.1">
    <property type="nucleotide sequence ID" value="NZ_KB946249.1"/>
</dbReference>
<dbReference type="AlphaFoldDB" id="R2RX59"/>
<dbReference type="InterPro" id="IPR046904">
    <property type="entry name" value="ABC-3C_MC2"/>
</dbReference>
<accession>R2RX59</accession>
<comment type="caution">
    <text evidence="1">The sequence shown here is derived from an EMBL/GenBank/DDBJ whole genome shotgun (WGS) entry which is preliminary data.</text>
</comment>
<keyword evidence="4" id="KW-1185">Reference proteome</keyword>
<dbReference type="Proteomes" id="UP000013783">
    <property type="component" value="Unassembled WGS sequence"/>
</dbReference>
<dbReference type="Pfam" id="PF20288">
    <property type="entry name" value="MC2"/>
    <property type="match status" value="1"/>
</dbReference>
<dbReference type="OrthoDB" id="3010325at2"/>
<evidence type="ECO:0000313" key="1">
    <source>
        <dbReference type="EMBL" id="EOH80469.1"/>
    </source>
</evidence>
<reference evidence="2 4" key="2">
    <citation type="submission" date="2013-03" db="EMBL/GenBank/DDBJ databases">
        <title>The Genome Sequence of Enterococcus malodoratus ATCC_43197 (PacBio/Illumina hybrid assembly).</title>
        <authorList>
            <consortium name="The Broad Institute Genomics Platform"/>
            <consortium name="The Broad Institute Genome Sequencing Center for Infectious Disease"/>
            <person name="Earl A."/>
            <person name="Russ C."/>
            <person name="Gilmore M."/>
            <person name="Surin D."/>
            <person name="Walker B."/>
            <person name="Young S."/>
            <person name="Zeng Q."/>
            <person name="Gargeya S."/>
            <person name="Fitzgerald M."/>
            <person name="Haas B."/>
            <person name="Abouelleil A."/>
            <person name="Allen A.W."/>
            <person name="Alvarado L."/>
            <person name="Arachchi H.M."/>
            <person name="Berlin A.M."/>
            <person name="Chapman S.B."/>
            <person name="Gainer-Dewar J."/>
            <person name="Goldberg J."/>
            <person name="Griggs A."/>
            <person name="Gujja S."/>
            <person name="Hansen M."/>
            <person name="Howarth C."/>
            <person name="Imamovic A."/>
            <person name="Ireland A."/>
            <person name="Larimer J."/>
            <person name="McCowan C."/>
            <person name="Murphy C."/>
            <person name="Pearson M."/>
            <person name="Poon T.W."/>
            <person name="Priest M."/>
            <person name="Roberts A."/>
            <person name="Saif S."/>
            <person name="Shea T."/>
            <person name="Sisk P."/>
            <person name="Sykes S."/>
            <person name="Wortman J."/>
            <person name="Nusbaum C."/>
            <person name="Birren B."/>
        </authorList>
    </citation>
    <scope>NUCLEOTIDE SEQUENCE [LARGE SCALE GENOMIC DNA]</scope>
    <source>
        <strain evidence="2 4">ATCC 43197</strain>
    </source>
</reference>
<dbReference type="EMBL" id="AJAK01000007">
    <property type="protein sequence ID" value="EOH80469.1"/>
    <property type="molecule type" value="Genomic_DNA"/>
</dbReference>
<evidence type="ECO:0000313" key="3">
    <source>
        <dbReference type="Proteomes" id="UP000013783"/>
    </source>
</evidence>
<evidence type="ECO:0000313" key="4">
    <source>
        <dbReference type="Proteomes" id="UP000014148"/>
    </source>
</evidence>
<dbReference type="eggNOG" id="ENOG5034375">
    <property type="taxonomic scope" value="Bacteria"/>
</dbReference>
<gene>
    <name evidence="2" type="ORF">I585_00438</name>
    <name evidence="1" type="ORF">UAI_00507</name>
</gene>
<organism evidence="1 3">
    <name type="scientific">Enterococcus malodoratus ATCC 43197</name>
    <dbReference type="NCBI Taxonomy" id="1158601"/>
    <lineage>
        <taxon>Bacteria</taxon>
        <taxon>Bacillati</taxon>
        <taxon>Bacillota</taxon>
        <taxon>Bacilli</taxon>
        <taxon>Lactobacillales</taxon>
        <taxon>Enterococcaceae</taxon>
        <taxon>Enterococcus</taxon>
    </lineage>
</organism>
<evidence type="ECO:0008006" key="5">
    <source>
        <dbReference type="Google" id="ProtNLM"/>
    </source>
</evidence>
<protein>
    <recommendedName>
        <fullName evidence="5">DUF4065 domain-containing protein</fullName>
    </recommendedName>
</protein>
<reference evidence="1 3" key="1">
    <citation type="submission" date="2013-02" db="EMBL/GenBank/DDBJ databases">
        <title>The Genome Sequence of Enterococcus malodoratus ATCC_43197.</title>
        <authorList>
            <consortium name="The Broad Institute Genome Sequencing Platform"/>
            <consortium name="The Broad Institute Genome Sequencing Center for Infectious Disease"/>
            <person name="Earl A.M."/>
            <person name="Gilmore M.S."/>
            <person name="Lebreton F."/>
            <person name="Walker B."/>
            <person name="Young S.K."/>
            <person name="Zeng Q."/>
            <person name="Gargeya S."/>
            <person name="Fitzgerald M."/>
            <person name="Haas B."/>
            <person name="Abouelleil A."/>
            <person name="Alvarado L."/>
            <person name="Arachchi H.M."/>
            <person name="Berlin A.M."/>
            <person name="Chapman S.B."/>
            <person name="Dewar J."/>
            <person name="Goldberg J."/>
            <person name="Griggs A."/>
            <person name="Gujja S."/>
            <person name="Hansen M."/>
            <person name="Howarth C."/>
            <person name="Imamovic A."/>
            <person name="Larimer J."/>
            <person name="McCowan C."/>
            <person name="Murphy C."/>
            <person name="Neiman D."/>
            <person name="Pearson M."/>
            <person name="Priest M."/>
            <person name="Roberts A."/>
            <person name="Saif S."/>
            <person name="Shea T."/>
            <person name="Sisk P."/>
            <person name="Sykes S."/>
            <person name="Wortman J."/>
            <person name="Nusbaum C."/>
            <person name="Birren B."/>
        </authorList>
    </citation>
    <scope>NUCLEOTIDE SEQUENCE [LARGE SCALE GENOMIC DNA]</scope>
    <source>
        <strain evidence="1 3">ATCC 43197</strain>
    </source>
</reference>
<dbReference type="EMBL" id="ASWA01000002">
    <property type="protein sequence ID" value="EOT68978.1"/>
    <property type="molecule type" value="Genomic_DNA"/>
</dbReference>